<reference evidence="1 2" key="1">
    <citation type="submission" date="2020-08" db="EMBL/GenBank/DDBJ databases">
        <title>Sequencing the genomes of 1000 actinobacteria strains.</title>
        <authorList>
            <person name="Klenk H.-P."/>
        </authorList>
    </citation>
    <scope>NUCLEOTIDE SEQUENCE [LARGE SCALE GENOMIC DNA]</scope>
    <source>
        <strain evidence="1 2">DSM 44598</strain>
    </source>
</reference>
<organism evidence="1 2">
    <name type="scientific">Nocardiopsis metallicus</name>
    <dbReference type="NCBI Taxonomy" id="179819"/>
    <lineage>
        <taxon>Bacteria</taxon>
        <taxon>Bacillati</taxon>
        <taxon>Actinomycetota</taxon>
        <taxon>Actinomycetes</taxon>
        <taxon>Streptosporangiales</taxon>
        <taxon>Nocardiopsidaceae</taxon>
        <taxon>Nocardiopsis</taxon>
    </lineage>
</organism>
<dbReference type="InterPro" id="IPR021903">
    <property type="entry name" value="DUF3515"/>
</dbReference>
<gene>
    <name evidence="1" type="ORF">HNR07_006451</name>
</gene>
<dbReference type="Proteomes" id="UP000579647">
    <property type="component" value="Unassembled WGS sequence"/>
</dbReference>
<proteinExistence type="predicted"/>
<comment type="caution">
    <text evidence="1">The sequence shown here is derived from an EMBL/GenBank/DDBJ whole genome shotgun (WGS) entry which is preliminary data.</text>
</comment>
<evidence type="ECO:0000313" key="2">
    <source>
        <dbReference type="Proteomes" id="UP000579647"/>
    </source>
</evidence>
<accession>A0A840WGX0</accession>
<dbReference type="PROSITE" id="PS51257">
    <property type="entry name" value="PROKAR_LIPOPROTEIN"/>
    <property type="match status" value="1"/>
</dbReference>
<protein>
    <recommendedName>
        <fullName evidence="3">DUF3515 domain-containing protein</fullName>
    </recommendedName>
</protein>
<dbReference type="AlphaFoldDB" id="A0A840WGX0"/>
<evidence type="ECO:0000313" key="1">
    <source>
        <dbReference type="EMBL" id="MBB5495314.1"/>
    </source>
</evidence>
<dbReference type="Pfam" id="PF12028">
    <property type="entry name" value="DUF3515"/>
    <property type="match status" value="1"/>
</dbReference>
<dbReference type="EMBL" id="JACHDO010000001">
    <property type="protein sequence ID" value="MBB5495314.1"/>
    <property type="molecule type" value="Genomic_DNA"/>
</dbReference>
<sequence>MPVHKRYFGAALAVALVTAGCGTQTVQMQPPETDGQTAEACAALVADLPDALLGADRATVQPESEIMAAWGDPPIGLRCGVPRPSTLNMESELLEVNDVAWFGQPEDEPTLYTAVEREAYVEVTIPPSHGVPAEALPALSDLIDEHLEERADSGM</sequence>
<evidence type="ECO:0008006" key="3">
    <source>
        <dbReference type="Google" id="ProtNLM"/>
    </source>
</evidence>
<keyword evidence="2" id="KW-1185">Reference proteome</keyword>
<name>A0A840WGX0_9ACTN</name>